<dbReference type="RefSeq" id="WP_344659035.1">
    <property type="nucleotide sequence ID" value="NZ_BAAAQM010000025.1"/>
</dbReference>
<dbReference type="InterPro" id="IPR008254">
    <property type="entry name" value="Flavodoxin/NO_synth"/>
</dbReference>
<evidence type="ECO:0000259" key="1">
    <source>
        <dbReference type="PROSITE" id="PS50902"/>
    </source>
</evidence>
<name>A0ABP5DEI0_9ACTN</name>
<organism evidence="2 3">
    <name type="scientific">Catenulispora subtropica</name>
    <dbReference type="NCBI Taxonomy" id="450798"/>
    <lineage>
        <taxon>Bacteria</taxon>
        <taxon>Bacillati</taxon>
        <taxon>Actinomycetota</taxon>
        <taxon>Actinomycetes</taxon>
        <taxon>Catenulisporales</taxon>
        <taxon>Catenulisporaceae</taxon>
        <taxon>Catenulispora</taxon>
    </lineage>
</organism>
<proteinExistence type="predicted"/>
<dbReference type="PANTHER" id="PTHR38030:SF2">
    <property type="entry name" value="PROTOPORPHYRINOGEN IX DEHYDROGENASE [QUINONE]"/>
    <property type="match status" value="1"/>
</dbReference>
<dbReference type="SUPFAM" id="SSF52218">
    <property type="entry name" value="Flavoproteins"/>
    <property type="match status" value="1"/>
</dbReference>
<dbReference type="InterPro" id="IPR052200">
    <property type="entry name" value="Protoporphyrinogen_IX_DH"/>
</dbReference>
<dbReference type="PROSITE" id="PS50902">
    <property type="entry name" value="FLAVODOXIN_LIKE"/>
    <property type="match status" value="1"/>
</dbReference>
<feature type="domain" description="Flavodoxin-like" evidence="1">
    <location>
        <begin position="3"/>
        <end position="163"/>
    </location>
</feature>
<dbReference type="InterPro" id="IPR026816">
    <property type="entry name" value="Flavodoxin_dom"/>
</dbReference>
<dbReference type="Pfam" id="PF12724">
    <property type="entry name" value="Flavodoxin_5"/>
    <property type="match status" value="1"/>
</dbReference>
<evidence type="ECO:0000313" key="3">
    <source>
        <dbReference type="Proteomes" id="UP001499854"/>
    </source>
</evidence>
<dbReference type="EMBL" id="BAAAQM010000025">
    <property type="protein sequence ID" value="GAA1978866.1"/>
    <property type="molecule type" value="Genomic_DNA"/>
</dbReference>
<dbReference type="InterPro" id="IPR029039">
    <property type="entry name" value="Flavoprotein-like_sf"/>
</dbReference>
<sequence length="175" mass="18918">MRVLVAYASDHGSTRGLAERIGSVLAGQGLQAEVRSFSSVDAPVGYDAFVLGSAVHDQKWLPAAQDFIHEHAEALARRPVWLFSVGMPGALRWPLSQFATAEEPKLLAQFEGVIRPVAHRLFSGVIAPGHLPGTGRVLFKAIGGRYGDYRNWPEIEAWARQIAAAVPPRPGTDQG</sequence>
<protein>
    <submittedName>
        <fullName evidence="2">Flavodoxin domain-containing protein</fullName>
    </submittedName>
</protein>
<keyword evidence="3" id="KW-1185">Reference proteome</keyword>
<dbReference type="Gene3D" id="3.40.50.360">
    <property type="match status" value="1"/>
</dbReference>
<dbReference type="Proteomes" id="UP001499854">
    <property type="component" value="Unassembled WGS sequence"/>
</dbReference>
<comment type="caution">
    <text evidence="2">The sequence shown here is derived from an EMBL/GenBank/DDBJ whole genome shotgun (WGS) entry which is preliminary data.</text>
</comment>
<gene>
    <name evidence="2" type="ORF">GCM10009838_44720</name>
</gene>
<dbReference type="PANTHER" id="PTHR38030">
    <property type="entry name" value="PROTOPORPHYRINOGEN IX DEHYDROGENASE [MENAQUINONE]"/>
    <property type="match status" value="1"/>
</dbReference>
<evidence type="ECO:0000313" key="2">
    <source>
        <dbReference type="EMBL" id="GAA1978866.1"/>
    </source>
</evidence>
<reference evidence="3" key="1">
    <citation type="journal article" date="2019" name="Int. J. Syst. Evol. Microbiol.">
        <title>The Global Catalogue of Microorganisms (GCM) 10K type strain sequencing project: providing services to taxonomists for standard genome sequencing and annotation.</title>
        <authorList>
            <consortium name="The Broad Institute Genomics Platform"/>
            <consortium name="The Broad Institute Genome Sequencing Center for Infectious Disease"/>
            <person name="Wu L."/>
            <person name="Ma J."/>
        </authorList>
    </citation>
    <scope>NUCLEOTIDE SEQUENCE [LARGE SCALE GENOMIC DNA]</scope>
    <source>
        <strain evidence="3">JCM 16013</strain>
    </source>
</reference>
<accession>A0ABP5DEI0</accession>